<proteinExistence type="inferred from homology"/>
<name>A0A811S5V5_9POAL</name>
<comment type="subcellular location">
    <subcellularLocation>
        <location evidence="1">Mitochondrion</location>
    </subcellularLocation>
</comment>
<dbReference type="InterPro" id="IPR032259">
    <property type="entry name" value="HIBYL-CoA-H"/>
</dbReference>
<accession>A0A811S5V5</accession>
<evidence type="ECO:0000256" key="7">
    <source>
        <dbReference type="SAM" id="MobiDB-lite"/>
    </source>
</evidence>
<dbReference type="AlphaFoldDB" id="A0A811S5V5"/>
<comment type="similarity">
    <text evidence="2 6">Belongs to the enoyl-CoA hydratase/isomerase family.</text>
</comment>
<dbReference type="GO" id="GO:0005829">
    <property type="term" value="C:cytosol"/>
    <property type="evidence" value="ECO:0007669"/>
    <property type="project" value="TreeGrafter"/>
</dbReference>
<dbReference type="PANTHER" id="PTHR43176">
    <property type="entry name" value="3-HYDROXYISOBUTYRYL-COA HYDROLASE-RELATED"/>
    <property type="match status" value="1"/>
</dbReference>
<dbReference type="CDD" id="cd06558">
    <property type="entry name" value="crotonase-like"/>
    <property type="match status" value="1"/>
</dbReference>
<evidence type="ECO:0000256" key="4">
    <source>
        <dbReference type="ARBA" id="ARBA00022946"/>
    </source>
</evidence>
<comment type="catalytic activity">
    <reaction evidence="6">
        <text>3-hydroxy-2-methylpropanoyl-CoA + H2O = 3-hydroxy-2-methylpropanoate + CoA + H(+)</text>
        <dbReference type="Rhea" id="RHEA:20888"/>
        <dbReference type="ChEBI" id="CHEBI:11805"/>
        <dbReference type="ChEBI" id="CHEBI:15377"/>
        <dbReference type="ChEBI" id="CHEBI:15378"/>
        <dbReference type="ChEBI" id="CHEBI:57287"/>
        <dbReference type="ChEBI" id="CHEBI:57340"/>
        <dbReference type="EC" id="3.1.2.4"/>
    </reaction>
</comment>
<dbReference type="InterPro" id="IPR029045">
    <property type="entry name" value="ClpP/crotonase-like_dom_sf"/>
</dbReference>
<keyword evidence="5" id="KW-0496">Mitochondrion</keyword>
<dbReference type="FunFam" id="3.90.226.10:FF:000062">
    <property type="entry name" value="3-hydroxyisobutyryl-CoA hydrolase-like protein 3 mitochondrial"/>
    <property type="match status" value="1"/>
</dbReference>
<dbReference type="PANTHER" id="PTHR43176:SF5">
    <property type="entry name" value="3-HYDROXYISOBUTYRYL-COA HYDROLASE-LIKE PROTEIN 4, MITOCHONDRIAL"/>
    <property type="match status" value="1"/>
</dbReference>
<dbReference type="GO" id="GO:0006574">
    <property type="term" value="P:L-valine catabolic process"/>
    <property type="evidence" value="ECO:0007669"/>
    <property type="project" value="UniProtKB-UniRule"/>
</dbReference>
<dbReference type="OrthoDB" id="16820at2759"/>
<gene>
    <name evidence="9" type="ORF">NCGR_LOCUS60532</name>
</gene>
<dbReference type="NCBIfam" id="NF004127">
    <property type="entry name" value="PRK05617.1"/>
    <property type="match status" value="1"/>
</dbReference>
<evidence type="ECO:0000313" key="9">
    <source>
        <dbReference type="EMBL" id="CAD6336434.1"/>
    </source>
</evidence>
<feature type="region of interest" description="Disordered" evidence="7">
    <location>
        <begin position="1"/>
        <end position="36"/>
    </location>
</feature>
<keyword evidence="3 6" id="KW-0378">Hydrolase</keyword>
<dbReference type="Gene3D" id="3.90.226.10">
    <property type="entry name" value="2-enoyl-CoA Hydratase, Chain A, domain 1"/>
    <property type="match status" value="1"/>
</dbReference>
<comment type="pathway">
    <text evidence="6">Amino-acid degradation; L-valine degradation.</text>
</comment>
<evidence type="ECO:0000256" key="2">
    <source>
        <dbReference type="ARBA" id="ARBA00005254"/>
    </source>
</evidence>
<dbReference type="Pfam" id="PF16113">
    <property type="entry name" value="ECH_2"/>
    <property type="match status" value="1"/>
</dbReference>
<sequence length="669" mass="72696">MSPGAAELRRHDNGRAARRQGVRGRQGARGVGVPADVTPDAEDARLVLAHVGVATWSDCPEDAAFLQAELLERLEIGKDNDNDLVARAHRWARGVLALLPRLQVTHKWWYATDNASIKKWIKSGCWMCPVTDERLCSADLVTNVVARGVISSSSSGGASCSMSPVASNSHRCAVDMTATPIGLAGVKRRRRLSRRSNGEAAQCAPLRGAKKMTYEARKFSKWNIFYPTCLVENNEPTNSQKFQYVAMRALLRIHPPAVISAASLLHTSSTAASKTLAPSPTFVPLRLFRRFAAMAATAADEFVKGRVLPNGVAVITLDRPKALNAMNLEMDVRYKALLDEWETDPSVKCILVESSSSRAFSAGGDVKRLANDCTMPDIIEVFTAEYSLICKIHEYAKPYICLMDGVTMGFGIGLSGHGRYRIITERTLLAMPENAIGLFPDVGFAYIGAKAPGRGAVGAYLGITGKRISSPADAMFIGLGTHYVPSANLGSLKESLLSANFTNDPHRDVESVLTVYKKEPESESQLEKLLPYIISSFSPDKSVAESVEELKKCSQSGDATVAEWAHEALAGIEKGAPFSLCLTQKHFSQVASAYGTSEHYLSKLAGVMKLEYRIALRSSVRNDFVEGVRAVLVDKDQNPKWNPATLEEVNMGEVESVFEPLGAEAELSV</sequence>
<organism evidence="9 10">
    <name type="scientific">Miscanthus lutarioriparius</name>
    <dbReference type="NCBI Taxonomy" id="422564"/>
    <lineage>
        <taxon>Eukaryota</taxon>
        <taxon>Viridiplantae</taxon>
        <taxon>Streptophyta</taxon>
        <taxon>Embryophyta</taxon>
        <taxon>Tracheophyta</taxon>
        <taxon>Spermatophyta</taxon>
        <taxon>Magnoliopsida</taxon>
        <taxon>Liliopsida</taxon>
        <taxon>Poales</taxon>
        <taxon>Poaceae</taxon>
        <taxon>PACMAD clade</taxon>
        <taxon>Panicoideae</taxon>
        <taxon>Andropogonodae</taxon>
        <taxon>Andropogoneae</taxon>
        <taxon>Saccharinae</taxon>
        <taxon>Miscanthus</taxon>
    </lineage>
</organism>
<reference evidence="9" key="1">
    <citation type="submission" date="2020-10" db="EMBL/GenBank/DDBJ databases">
        <authorList>
            <person name="Han B."/>
            <person name="Lu T."/>
            <person name="Zhao Q."/>
            <person name="Huang X."/>
            <person name="Zhao Y."/>
        </authorList>
    </citation>
    <scope>NUCLEOTIDE SEQUENCE</scope>
</reference>
<dbReference type="EC" id="3.1.2.4" evidence="6"/>
<comment type="caution">
    <text evidence="9">The sequence shown here is derived from an EMBL/GenBank/DDBJ whole genome shotgun (WGS) entry which is preliminary data.</text>
</comment>
<feature type="domain" description="Enoyl-CoA hydratase/isomerase" evidence="8">
    <location>
        <begin position="313"/>
        <end position="658"/>
    </location>
</feature>
<evidence type="ECO:0000256" key="5">
    <source>
        <dbReference type="ARBA" id="ARBA00023128"/>
    </source>
</evidence>
<dbReference type="SUPFAM" id="SSF52096">
    <property type="entry name" value="ClpP/crotonase"/>
    <property type="match status" value="1"/>
</dbReference>
<comment type="function">
    <text evidence="6">Hydrolyzes 3-hydroxyisobutyryl-CoA (HIBYL-CoA), a saline catabolite. Has high activity toward isobutyryl-CoA. Could be an isobutyryl-CoA dehydrogenase that functions in valine catabolism.</text>
</comment>
<dbReference type="EMBL" id="CAJGYO010000018">
    <property type="protein sequence ID" value="CAD6336434.1"/>
    <property type="molecule type" value="Genomic_DNA"/>
</dbReference>
<keyword evidence="4" id="KW-0809">Transit peptide</keyword>
<dbReference type="Proteomes" id="UP000604825">
    <property type="component" value="Unassembled WGS sequence"/>
</dbReference>
<evidence type="ECO:0000256" key="3">
    <source>
        <dbReference type="ARBA" id="ARBA00022801"/>
    </source>
</evidence>
<dbReference type="GO" id="GO:0003860">
    <property type="term" value="F:3-hydroxyisobutyryl-CoA hydrolase activity"/>
    <property type="evidence" value="ECO:0007669"/>
    <property type="project" value="UniProtKB-UniRule"/>
</dbReference>
<keyword evidence="10" id="KW-1185">Reference proteome</keyword>
<evidence type="ECO:0000256" key="1">
    <source>
        <dbReference type="ARBA" id="ARBA00004173"/>
    </source>
</evidence>
<evidence type="ECO:0000259" key="8">
    <source>
        <dbReference type="Pfam" id="PF16113"/>
    </source>
</evidence>
<evidence type="ECO:0000256" key="6">
    <source>
        <dbReference type="RuleBase" id="RU369070"/>
    </source>
</evidence>
<evidence type="ECO:0000313" key="10">
    <source>
        <dbReference type="Proteomes" id="UP000604825"/>
    </source>
</evidence>
<protein>
    <recommendedName>
        <fullName evidence="6">3-hydroxyisobutyryl-CoA hydrolase</fullName>
        <shortName evidence="6">HIB-CoA hydrolase</shortName>
        <shortName evidence="6">HIBYL-CoA-H</shortName>
        <ecNumber evidence="6">3.1.2.4</ecNumber>
    </recommendedName>
    <alternativeName>
        <fullName evidence="6">3-hydroxyisobutyryl-coenzyme A hydrolase</fullName>
    </alternativeName>
</protein>
<dbReference type="GO" id="GO:0005739">
    <property type="term" value="C:mitochondrion"/>
    <property type="evidence" value="ECO:0007669"/>
    <property type="project" value="UniProtKB-SubCell"/>
</dbReference>
<dbReference type="InterPro" id="IPR045004">
    <property type="entry name" value="ECH_dom"/>
</dbReference>